<name>A0A848MCP5_PAELE</name>
<keyword evidence="1" id="KW-0812">Transmembrane</keyword>
<keyword evidence="3" id="KW-1185">Reference proteome</keyword>
<accession>A0A848MCP5</accession>
<protein>
    <submittedName>
        <fullName evidence="2">Uncharacterized protein</fullName>
    </submittedName>
</protein>
<dbReference type="AlphaFoldDB" id="A0A848MCP5"/>
<comment type="caution">
    <text evidence="2">The sequence shown here is derived from an EMBL/GenBank/DDBJ whole genome shotgun (WGS) entry which is preliminary data.</text>
</comment>
<feature type="transmembrane region" description="Helical" evidence="1">
    <location>
        <begin position="6"/>
        <end position="24"/>
    </location>
</feature>
<gene>
    <name evidence="2" type="ORF">HII30_21165</name>
</gene>
<proteinExistence type="predicted"/>
<reference evidence="2 3" key="1">
    <citation type="submission" date="2020-04" db="EMBL/GenBank/DDBJ databases">
        <title>Paenibacillus algicola sp. nov., a novel marine bacterium producing alginate lyase.</title>
        <authorList>
            <person name="Huang H."/>
        </authorList>
    </citation>
    <scope>NUCLEOTIDE SEQUENCE [LARGE SCALE GENOMIC DNA]</scope>
    <source>
        <strain evidence="2 3">L7-75</strain>
    </source>
</reference>
<evidence type="ECO:0000313" key="3">
    <source>
        <dbReference type="Proteomes" id="UP000565468"/>
    </source>
</evidence>
<evidence type="ECO:0000313" key="2">
    <source>
        <dbReference type="EMBL" id="NMO98266.1"/>
    </source>
</evidence>
<dbReference type="EMBL" id="JABBPN010000037">
    <property type="protein sequence ID" value="NMO98266.1"/>
    <property type="molecule type" value="Genomic_DNA"/>
</dbReference>
<sequence>MLVLLNIFFIVVLPIVYLLCAVIAKSDPRTPQTCFLQVKNAEFCCEKCRGHLPA</sequence>
<keyword evidence="1" id="KW-0472">Membrane</keyword>
<organism evidence="2 3">
    <name type="scientific">Paenibacillus lemnae</name>
    <dbReference type="NCBI Taxonomy" id="1330551"/>
    <lineage>
        <taxon>Bacteria</taxon>
        <taxon>Bacillati</taxon>
        <taxon>Bacillota</taxon>
        <taxon>Bacilli</taxon>
        <taxon>Bacillales</taxon>
        <taxon>Paenibacillaceae</taxon>
        <taxon>Paenibacillus</taxon>
    </lineage>
</organism>
<evidence type="ECO:0000256" key="1">
    <source>
        <dbReference type="SAM" id="Phobius"/>
    </source>
</evidence>
<dbReference type="Proteomes" id="UP000565468">
    <property type="component" value="Unassembled WGS sequence"/>
</dbReference>
<keyword evidence="1" id="KW-1133">Transmembrane helix</keyword>